<feature type="domain" description="FlgD/Vpr Ig-like" evidence="3">
    <location>
        <begin position="1434"/>
        <end position="1493"/>
    </location>
</feature>
<dbReference type="Gene3D" id="2.120.10.30">
    <property type="entry name" value="TolB, C-terminal domain"/>
    <property type="match status" value="2"/>
</dbReference>
<proteinExistence type="predicted"/>
<feature type="repeat" description="NHL" evidence="2">
    <location>
        <begin position="1166"/>
        <end position="1204"/>
    </location>
</feature>
<dbReference type="Pfam" id="PF13860">
    <property type="entry name" value="FlgD_ig"/>
    <property type="match status" value="1"/>
</dbReference>
<dbReference type="InterPro" id="IPR025965">
    <property type="entry name" value="FlgD/Vpr_Ig-like"/>
</dbReference>
<dbReference type="InterPro" id="IPR026444">
    <property type="entry name" value="Secre_tail"/>
</dbReference>
<protein>
    <submittedName>
        <fullName evidence="4">T9SS type A sorting domain-containing protein</fullName>
    </submittedName>
</protein>
<comment type="caution">
    <text evidence="4">The sequence shown here is derived from an EMBL/GenBank/DDBJ whole genome shotgun (WGS) entry which is preliminary data.</text>
</comment>
<dbReference type="Gene3D" id="2.40.10.500">
    <property type="match status" value="1"/>
</dbReference>
<feature type="non-terminal residue" evidence="4">
    <location>
        <position position="1"/>
    </location>
</feature>
<dbReference type="Pfam" id="PF01436">
    <property type="entry name" value="NHL"/>
    <property type="match status" value="2"/>
</dbReference>
<sequence>FPIGEFGAWPSCDFRTWARGADTCNINTIYLVGYSPSQLQSRLAVLKSIGQKALLGICYTGANTLYNLERFSGGVYARYEGNHRYYGKESRPGRVGSYDADSNAWFCPAPPIHGAGYALLWDSLLCANDDPNRDDLKYRNRTCREPRADDATYLGATRNYTAGFRVKYTGTADGSQVCKIGMVPIAEDLVRQSDSIMVTLTTDSFPGLDSYKTFDIKFSRSFYDPQWRDFVVYTYGNKDLYVDYVEIQDAVYDSLNSNMYNQVIADIAKTYSGPTAPNKEAVFRYMLCDEPFRSQFKADSIVQSQLKLTNPSYPGINQVTPLEPNIHGADTTIYSEFINAVHPNELSLNILPISGGFYGNALWVRTPVDSGRGLQNRFDTMAIALSAAKHACNSADIPLYVQIQSFGDYKYQDTLIDTTINGEGNFRRPTPREISCMANLSLCYGATGLFYYVYVDNIYTYDGINWFYQLGLVKPSGKHNEPHWTAVKNLNGGIKALSPTLMQLAWETAFRKNVPVGTYLTGISDSLIQVGMFHHKTNADDKYFMLVNRHCLPADTMSAAVTLNWTPAPGQPNTYFITDVLDNQRITGLLTGGANQTITIKLLPGGGRLFRIIPFASTPKLEGGAAYINFRFTTLSPNITSTLSNDSIQITQKYWTIVQPETTAKFAFGYWKSITSGWLPYKASSIQYLQKSEENKQNIFELQYKIDGGKITTPKFTGQIYFNDVPPGTGAVSINNNATFTNSQTVNVKLTGTDAFPGLSQMRFAETPFGNSSGYANLVKNGTFDNTTSWILDNAEFYNGFLHLKGYHTGPGPAQIRASAKQIIPGTELTPFKNKLLRLTDDVYAHDVIFSYKIVDVFYADVVEPNYAATVEPRFVRLLEKPIASTPEVIWKQNSDTFTLKVDATRPLGRMEVSYNIYGITVPPPPDDDALLNTIAVDNIRLEPVSVLNSTAGPYVYDGWINCDTIGTYQCALSLGDGTKRVYLQLKDLAGNISLEPGWSDNIVLDQTLPAATIHSPRNRTNVNVDTFSVWCTVNDNFVIKSWALELKQHNLTTWQTVKSGIYRITKRPVFINCDSLGMVAGNCYDFQLMATDSACNNGTATITIYYCYNMKPLVGIDPDFAVFSSLPVDAACDNWGNIYATDTQADKIWEFSPAGDVLLCFGSKSTGQNPNGFNQPQGIAVDNSGVIYAADCYNHRVGRFNQNGELIGWFGSKGSNDGEFNQPIGLAISNENSQTMLYVTDNKNNRVQKFKSDGTFIKAFGKDVLQQPTGLAARNDAVENETVTSIYVSDSKNNRVAVFDTSGKIVDLLGAGLDLKQPWDVCFDIYNNLYIADVYNNRVIELDPWHNALLTFGVQGQEAGQFKLPQGLAVSPDGKYVYVVDTHNNRIQRFKMYFDMDALGGPQLAGKRQTTNSVPTVFGLSQCYPNPCQQATTINYQLAKQGRVSLKVYNTLGQAVKTLVNENQQPGYYSINWDGKDESNRQAATGIYFYRLQTGSFSDTKKAMVLR</sequence>
<dbReference type="EMBL" id="JACQXR010000159">
    <property type="protein sequence ID" value="MBI4727816.1"/>
    <property type="molecule type" value="Genomic_DNA"/>
</dbReference>
<reference evidence="4" key="1">
    <citation type="submission" date="2020-07" db="EMBL/GenBank/DDBJ databases">
        <title>Huge and variable diversity of episymbiotic CPR bacteria and DPANN archaea in groundwater ecosystems.</title>
        <authorList>
            <person name="He C.Y."/>
            <person name="Keren R."/>
            <person name="Whittaker M."/>
            <person name="Farag I.F."/>
            <person name="Doudna J."/>
            <person name="Cate J.H.D."/>
            <person name="Banfield J.F."/>
        </authorList>
    </citation>
    <scope>NUCLEOTIDE SEQUENCE</scope>
    <source>
        <strain evidence="4">NC_groundwater_1520_Pr4_B-0.1um_53_5</strain>
    </source>
</reference>
<dbReference type="PANTHER" id="PTHR24104">
    <property type="entry name" value="E3 UBIQUITIN-PROTEIN LIGASE NHLRC1-RELATED"/>
    <property type="match status" value="1"/>
</dbReference>
<accession>A0A933IBM8</accession>
<dbReference type="NCBIfam" id="TIGR04183">
    <property type="entry name" value="Por_Secre_tail"/>
    <property type="match status" value="1"/>
</dbReference>
<dbReference type="InterPro" id="IPR001258">
    <property type="entry name" value="NHL_repeat"/>
</dbReference>
<dbReference type="SUPFAM" id="SSF101898">
    <property type="entry name" value="NHL repeat"/>
    <property type="match status" value="1"/>
</dbReference>
<evidence type="ECO:0000256" key="1">
    <source>
        <dbReference type="ARBA" id="ARBA00022737"/>
    </source>
</evidence>
<organism evidence="4 5">
    <name type="scientific">candidate division TA06 bacterium</name>
    <dbReference type="NCBI Taxonomy" id="2250710"/>
    <lineage>
        <taxon>Bacteria</taxon>
        <taxon>Bacteria division TA06</taxon>
    </lineage>
</organism>
<dbReference type="InterPro" id="IPR050952">
    <property type="entry name" value="TRIM-NHL_E3_ligases"/>
</dbReference>
<dbReference type="GO" id="GO:0008270">
    <property type="term" value="F:zinc ion binding"/>
    <property type="evidence" value="ECO:0007669"/>
    <property type="project" value="UniProtKB-KW"/>
</dbReference>
<gene>
    <name evidence="4" type="ORF">HY768_11480</name>
</gene>
<dbReference type="PANTHER" id="PTHR24104:SF25">
    <property type="entry name" value="PROTEIN LIN-41"/>
    <property type="match status" value="1"/>
</dbReference>
<dbReference type="CDD" id="cd05819">
    <property type="entry name" value="NHL"/>
    <property type="match status" value="1"/>
</dbReference>
<evidence type="ECO:0000313" key="5">
    <source>
        <dbReference type="Proteomes" id="UP000736328"/>
    </source>
</evidence>
<name>A0A933IBM8_UNCT6</name>
<evidence type="ECO:0000313" key="4">
    <source>
        <dbReference type="EMBL" id="MBI4727816.1"/>
    </source>
</evidence>
<dbReference type="Gene3D" id="2.60.40.4070">
    <property type="match status" value="1"/>
</dbReference>
<evidence type="ECO:0000256" key="2">
    <source>
        <dbReference type="PROSITE-ProRule" id="PRU00504"/>
    </source>
</evidence>
<feature type="repeat" description="NHL" evidence="2">
    <location>
        <begin position="1211"/>
        <end position="1254"/>
    </location>
</feature>
<keyword evidence="1" id="KW-0677">Repeat</keyword>
<dbReference type="InterPro" id="IPR011042">
    <property type="entry name" value="6-blade_b-propeller_TolB-like"/>
</dbReference>
<dbReference type="PROSITE" id="PS51125">
    <property type="entry name" value="NHL"/>
    <property type="match status" value="3"/>
</dbReference>
<feature type="repeat" description="NHL" evidence="2">
    <location>
        <begin position="1350"/>
        <end position="1394"/>
    </location>
</feature>
<dbReference type="Proteomes" id="UP000736328">
    <property type="component" value="Unassembled WGS sequence"/>
</dbReference>
<evidence type="ECO:0000259" key="3">
    <source>
        <dbReference type="Pfam" id="PF13860"/>
    </source>
</evidence>